<evidence type="ECO:0000313" key="3">
    <source>
        <dbReference type="Proteomes" id="UP000001194"/>
    </source>
</evidence>
<feature type="region of interest" description="Disordered" evidence="1">
    <location>
        <begin position="170"/>
        <end position="235"/>
    </location>
</feature>
<dbReference type="KEGG" id="lbc:LACBIDRAFT_326070"/>
<keyword evidence="3" id="KW-1185">Reference proteome</keyword>
<feature type="compositionally biased region" description="Polar residues" evidence="1">
    <location>
        <begin position="215"/>
        <end position="231"/>
    </location>
</feature>
<dbReference type="InParanoid" id="B0D772"/>
<proteinExistence type="predicted"/>
<feature type="compositionally biased region" description="Polar residues" evidence="1">
    <location>
        <begin position="379"/>
        <end position="389"/>
    </location>
</feature>
<dbReference type="OrthoDB" id="3066419at2759"/>
<dbReference type="GeneID" id="6075328"/>
<reference evidence="2 3" key="1">
    <citation type="journal article" date="2008" name="Nature">
        <title>The genome of Laccaria bicolor provides insights into mycorrhizal symbiosis.</title>
        <authorList>
            <person name="Martin F."/>
            <person name="Aerts A."/>
            <person name="Ahren D."/>
            <person name="Brun A."/>
            <person name="Danchin E.G.J."/>
            <person name="Duchaussoy F."/>
            <person name="Gibon J."/>
            <person name="Kohler A."/>
            <person name="Lindquist E."/>
            <person name="Pereda V."/>
            <person name="Salamov A."/>
            <person name="Shapiro H.J."/>
            <person name="Wuyts J."/>
            <person name="Blaudez D."/>
            <person name="Buee M."/>
            <person name="Brokstein P."/>
            <person name="Canbaeck B."/>
            <person name="Cohen D."/>
            <person name="Courty P.E."/>
            <person name="Coutinho P.M."/>
            <person name="Delaruelle C."/>
            <person name="Detter J.C."/>
            <person name="Deveau A."/>
            <person name="DiFazio S."/>
            <person name="Duplessis S."/>
            <person name="Fraissinet-Tachet L."/>
            <person name="Lucic E."/>
            <person name="Frey-Klett P."/>
            <person name="Fourrey C."/>
            <person name="Feussner I."/>
            <person name="Gay G."/>
            <person name="Grimwood J."/>
            <person name="Hoegger P.J."/>
            <person name="Jain P."/>
            <person name="Kilaru S."/>
            <person name="Labbe J."/>
            <person name="Lin Y.C."/>
            <person name="Legue V."/>
            <person name="Le Tacon F."/>
            <person name="Marmeisse R."/>
            <person name="Melayah D."/>
            <person name="Montanini B."/>
            <person name="Muratet M."/>
            <person name="Nehls U."/>
            <person name="Niculita-Hirzel H."/>
            <person name="Oudot-Le Secq M.P."/>
            <person name="Peter M."/>
            <person name="Quesneville H."/>
            <person name="Rajashekar B."/>
            <person name="Reich M."/>
            <person name="Rouhier N."/>
            <person name="Schmutz J."/>
            <person name="Yin T."/>
            <person name="Chalot M."/>
            <person name="Henrissat B."/>
            <person name="Kuees U."/>
            <person name="Lucas S."/>
            <person name="Van de Peer Y."/>
            <person name="Podila G.K."/>
            <person name="Polle A."/>
            <person name="Pukkila P.J."/>
            <person name="Richardson P.M."/>
            <person name="Rouze P."/>
            <person name="Sanders I.R."/>
            <person name="Stajich J.E."/>
            <person name="Tunlid A."/>
            <person name="Tuskan G."/>
            <person name="Grigoriev I.V."/>
        </authorList>
    </citation>
    <scope>NUCLEOTIDE SEQUENCE [LARGE SCALE GENOMIC DNA]</scope>
    <source>
        <strain evidence="3">S238N-H82 / ATCC MYA-4686</strain>
    </source>
</reference>
<dbReference type="AlphaFoldDB" id="B0D772"/>
<dbReference type="Proteomes" id="UP000001194">
    <property type="component" value="Unassembled WGS sequence"/>
</dbReference>
<evidence type="ECO:0000256" key="1">
    <source>
        <dbReference type="SAM" id="MobiDB-lite"/>
    </source>
</evidence>
<feature type="region of interest" description="Disordered" evidence="1">
    <location>
        <begin position="458"/>
        <end position="498"/>
    </location>
</feature>
<dbReference type="EMBL" id="DS547099">
    <property type="protein sequence ID" value="EDR09347.1"/>
    <property type="molecule type" value="Genomic_DNA"/>
</dbReference>
<feature type="compositionally biased region" description="Low complexity" evidence="1">
    <location>
        <begin position="478"/>
        <end position="498"/>
    </location>
</feature>
<name>B0D772_LACBS</name>
<gene>
    <name evidence="2" type="ORF">LACBIDRAFT_326070</name>
</gene>
<sequence length="731" mass="81424">MSSLSAVAAIKLDYWDGRPVLPTDNDFQELRGEVHFADTVDKVALIQARLKLKDAWIWTMNIVIHEGSEAVSEQWLSEVPFAADNVMGAWINGAKENKVYWLLKHKIPCFIIHEVPTRDMYLHFEDHKNPDFVAQTDAQYLVQEHNGFDNLAYRHKALINAIAGQEGLPRALPDLSEEERSGSDPRNQGWDGVKHRLLEETPEVVMKQCRPPASDRSNPSTQLPPKSSSIASIPDPEVRSLAREQVEWIVPPPVMAVTPGRWTFWKEEDLDRNTSCFCPVSSRPEDCEQVYYDRVKRRELFTIENLEVLPGAISDVKLFGFPAPEARFVELKEGNEGPVIINEYDVSHWLYLSANAKKGTVGQRASTPPPTALPLRSTLLKSGNNAPSQTTKSTPPRPAPSPPQSLAAPMNIAPPQKPVPTEPRAHRQRISPIPSESTVLSGESALGHISQLKKARSIGPHPDLAKGLPVPATPLPPSSSSALTSSGTPLPNTSSSASVSVNTLTNHSADSRFLCFEGLPFEWEECLAWFYGMAVSSHFVWINQIYRTVSDSRPLIWLDMKSNEDTCMMRGFLTHQTTERDENALVISHFVSEATFEEAVQCHTHKWERPPAAPQTIVDDPMEGPSQPAPLEMWLTSLARLSPAPDVTLLHRAGVTLEDCLLRLYITREPYTRVLYHLAIILLCLSTDPCIMRALELATFINMSSRLSILSSAHSHGCMGYFITDLIGNFI</sequence>
<evidence type="ECO:0000313" key="2">
    <source>
        <dbReference type="EMBL" id="EDR09347.1"/>
    </source>
</evidence>
<protein>
    <submittedName>
        <fullName evidence="2">Predicted protein</fullName>
    </submittedName>
</protein>
<feature type="region of interest" description="Disordered" evidence="1">
    <location>
        <begin position="358"/>
        <end position="442"/>
    </location>
</feature>
<dbReference type="HOGENOM" id="CLU_453457_0_0_1"/>
<dbReference type="RefSeq" id="XP_001879696.1">
    <property type="nucleotide sequence ID" value="XM_001879661.1"/>
</dbReference>
<organism evidence="3">
    <name type="scientific">Laccaria bicolor (strain S238N-H82 / ATCC MYA-4686)</name>
    <name type="common">Bicoloured deceiver</name>
    <name type="synonym">Laccaria laccata var. bicolor</name>
    <dbReference type="NCBI Taxonomy" id="486041"/>
    <lineage>
        <taxon>Eukaryota</taxon>
        <taxon>Fungi</taxon>
        <taxon>Dikarya</taxon>
        <taxon>Basidiomycota</taxon>
        <taxon>Agaricomycotina</taxon>
        <taxon>Agaricomycetes</taxon>
        <taxon>Agaricomycetidae</taxon>
        <taxon>Agaricales</taxon>
        <taxon>Agaricineae</taxon>
        <taxon>Hydnangiaceae</taxon>
        <taxon>Laccaria</taxon>
    </lineage>
</organism>
<accession>B0D772</accession>